<feature type="transmembrane region" description="Helical" evidence="8">
    <location>
        <begin position="15"/>
        <end position="35"/>
    </location>
</feature>
<dbReference type="InterPro" id="IPR023271">
    <property type="entry name" value="Aquaporin-like"/>
</dbReference>
<dbReference type="InterPro" id="IPR000425">
    <property type="entry name" value="MIP"/>
</dbReference>
<keyword evidence="6 8" id="KW-0472">Membrane</keyword>
<dbReference type="EMBL" id="FOMO01000002">
    <property type="protein sequence ID" value="SFD60630.1"/>
    <property type="molecule type" value="Genomic_DNA"/>
</dbReference>
<evidence type="ECO:0000256" key="8">
    <source>
        <dbReference type="SAM" id="Phobius"/>
    </source>
</evidence>
<organism evidence="9 10">
    <name type="scientific">Pseudomonas straminea</name>
    <dbReference type="NCBI Taxonomy" id="47882"/>
    <lineage>
        <taxon>Bacteria</taxon>
        <taxon>Pseudomonadati</taxon>
        <taxon>Pseudomonadota</taxon>
        <taxon>Gammaproteobacteria</taxon>
        <taxon>Pseudomonadales</taxon>
        <taxon>Pseudomonadaceae</taxon>
        <taxon>Phytopseudomonas</taxon>
    </lineage>
</organism>
<reference evidence="10" key="1">
    <citation type="submission" date="2016-10" db="EMBL/GenBank/DDBJ databases">
        <authorList>
            <person name="Varghese N."/>
            <person name="Submissions S."/>
        </authorList>
    </citation>
    <scope>NUCLEOTIDE SEQUENCE [LARGE SCALE GENOMIC DNA]</scope>
    <source>
        <strain evidence="10">JCM 2783</strain>
    </source>
</reference>
<accession>A0A1I1TYE7</accession>
<dbReference type="InterPro" id="IPR050363">
    <property type="entry name" value="MIP/Aquaporin"/>
</dbReference>
<evidence type="ECO:0000256" key="5">
    <source>
        <dbReference type="ARBA" id="ARBA00022989"/>
    </source>
</evidence>
<dbReference type="NCBIfam" id="TIGR00861">
    <property type="entry name" value="MIP"/>
    <property type="match status" value="1"/>
</dbReference>
<evidence type="ECO:0000256" key="7">
    <source>
        <dbReference type="RuleBase" id="RU000477"/>
    </source>
</evidence>
<dbReference type="AlphaFoldDB" id="A0A1I1TYE7"/>
<gene>
    <name evidence="9" type="ORF">SAMN05216372_102697</name>
</gene>
<dbReference type="Proteomes" id="UP000243950">
    <property type="component" value="Unassembled WGS sequence"/>
</dbReference>
<dbReference type="InterPro" id="IPR022357">
    <property type="entry name" value="MIP_CS"/>
</dbReference>
<evidence type="ECO:0000256" key="6">
    <source>
        <dbReference type="ARBA" id="ARBA00023136"/>
    </source>
</evidence>
<dbReference type="PRINTS" id="PR00783">
    <property type="entry name" value="MINTRINSICP"/>
</dbReference>
<feature type="transmembrane region" description="Helical" evidence="8">
    <location>
        <begin position="182"/>
        <end position="205"/>
    </location>
</feature>
<dbReference type="GO" id="GO:0005886">
    <property type="term" value="C:plasma membrane"/>
    <property type="evidence" value="ECO:0007669"/>
    <property type="project" value="TreeGrafter"/>
</dbReference>
<evidence type="ECO:0000313" key="9">
    <source>
        <dbReference type="EMBL" id="SFD60630.1"/>
    </source>
</evidence>
<comment type="subcellular location">
    <subcellularLocation>
        <location evidence="1">Membrane</location>
        <topology evidence="1">Multi-pass membrane protein</topology>
    </subcellularLocation>
</comment>
<keyword evidence="10" id="KW-1185">Reference proteome</keyword>
<comment type="similarity">
    <text evidence="2 7">Belongs to the MIP/aquaporin (TC 1.A.8) family.</text>
</comment>
<feature type="transmembrane region" description="Helical" evidence="8">
    <location>
        <begin position="67"/>
        <end position="84"/>
    </location>
</feature>
<dbReference type="PANTHER" id="PTHR43829:SF9">
    <property type="entry name" value="AQUAPORIN-9"/>
    <property type="match status" value="1"/>
</dbReference>
<proteinExistence type="inferred from homology"/>
<evidence type="ECO:0000313" key="10">
    <source>
        <dbReference type="Proteomes" id="UP000243950"/>
    </source>
</evidence>
<dbReference type="SUPFAM" id="SSF81338">
    <property type="entry name" value="Aquaporin-like"/>
    <property type="match status" value="1"/>
</dbReference>
<evidence type="ECO:0000256" key="2">
    <source>
        <dbReference type="ARBA" id="ARBA00006175"/>
    </source>
</evidence>
<feature type="transmembrane region" description="Helical" evidence="8">
    <location>
        <begin position="151"/>
        <end position="170"/>
    </location>
</feature>
<evidence type="ECO:0000256" key="1">
    <source>
        <dbReference type="ARBA" id="ARBA00004141"/>
    </source>
</evidence>
<feature type="transmembrane region" description="Helical" evidence="8">
    <location>
        <begin position="233"/>
        <end position="254"/>
    </location>
</feature>
<sequence>MTTALQQPTLSGQCMAEFLGTALLIFFGTGCVAALKVAGASFGLWEISIIWGVGVSMAVYLTAGVSGAHLNPAVSIALCIFAGFEKRKLPFYIVSQIAGAFCGALLVYTLYSGLFVEYEQTHQMMRGSQASLELASVFSTYANPVLSTGQAFMVEVVITAILMGLIMSLTDDNNGLPRGPMAPLLIGLLIAVIGSSMGPLTGFAMNPARDFGPKMMTFFMGWGEIAFTGGRDIPYFLVPIFAPILGASLGALAYRTLVARHLPSAVEAPMAERATARDVKAS</sequence>
<dbReference type="CDD" id="cd00333">
    <property type="entry name" value="MIP"/>
    <property type="match status" value="1"/>
</dbReference>
<evidence type="ECO:0000256" key="3">
    <source>
        <dbReference type="ARBA" id="ARBA00022448"/>
    </source>
</evidence>
<feature type="transmembrane region" description="Helical" evidence="8">
    <location>
        <begin position="91"/>
        <end position="111"/>
    </location>
</feature>
<evidence type="ECO:0000256" key="4">
    <source>
        <dbReference type="ARBA" id="ARBA00022692"/>
    </source>
</evidence>
<dbReference type="RefSeq" id="WP_093502415.1">
    <property type="nucleotide sequence ID" value="NZ_BSSG01000002.1"/>
</dbReference>
<protein>
    <submittedName>
        <fullName evidence="9">Glycerol uptake facilitator protein</fullName>
    </submittedName>
</protein>
<dbReference type="Gene3D" id="1.20.1080.10">
    <property type="entry name" value="Glycerol uptake facilitator protein"/>
    <property type="match status" value="1"/>
</dbReference>
<dbReference type="Pfam" id="PF00230">
    <property type="entry name" value="MIP"/>
    <property type="match status" value="1"/>
</dbReference>
<dbReference type="PANTHER" id="PTHR43829">
    <property type="entry name" value="AQUAPORIN OR AQUAGLYCEROPORIN RELATED"/>
    <property type="match status" value="1"/>
</dbReference>
<dbReference type="PROSITE" id="PS00221">
    <property type="entry name" value="MIP"/>
    <property type="match status" value="1"/>
</dbReference>
<keyword evidence="5 8" id="KW-1133">Transmembrane helix</keyword>
<keyword evidence="3 7" id="KW-0813">Transport</keyword>
<keyword evidence="4 7" id="KW-0812">Transmembrane</keyword>
<dbReference type="GO" id="GO:0015254">
    <property type="term" value="F:glycerol channel activity"/>
    <property type="evidence" value="ECO:0007669"/>
    <property type="project" value="TreeGrafter"/>
</dbReference>
<name>A0A1I1TYE7_PSEOC</name>